<reference evidence="1" key="1">
    <citation type="submission" date="2021-06" db="EMBL/GenBank/DDBJ databases">
        <authorList>
            <person name="Hodson N. C."/>
            <person name="Mongue J. A."/>
            <person name="Jaron S. K."/>
        </authorList>
    </citation>
    <scope>NUCLEOTIDE SEQUENCE</scope>
</reference>
<protein>
    <submittedName>
        <fullName evidence="1">Uncharacterized protein</fullName>
    </submittedName>
</protein>
<name>A0A8J2PK25_9HEXA</name>
<comment type="caution">
    <text evidence="1">The sequence shown here is derived from an EMBL/GenBank/DDBJ whole genome shotgun (WGS) entry which is preliminary data.</text>
</comment>
<keyword evidence="2" id="KW-1185">Reference proteome</keyword>
<dbReference type="AlphaFoldDB" id="A0A8J2PK25"/>
<accession>A0A8J2PK25</accession>
<organism evidence="1 2">
    <name type="scientific">Allacma fusca</name>
    <dbReference type="NCBI Taxonomy" id="39272"/>
    <lineage>
        <taxon>Eukaryota</taxon>
        <taxon>Metazoa</taxon>
        <taxon>Ecdysozoa</taxon>
        <taxon>Arthropoda</taxon>
        <taxon>Hexapoda</taxon>
        <taxon>Collembola</taxon>
        <taxon>Symphypleona</taxon>
        <taxon>Sminthuridae</taxon>
        <taxon>Allacma</taxon>
    </lineage>
</organism>
<evidence type="ECO:0000313" key="1">
    <source>
        <dbReference type="EMBL" id="CAG7833623.1"/>
    </source>
</evidence>
<gene>
    <name evidence="1" type="ORF">AFUS01_LOCUS43226</name>
</gene>
<proteinExistence type="predicted"/>
<dbReference type="Proteomes" id="UP000708208">
    <property type="component" value="Unassembled WGS sequence"/>
</dbReference>
<sequence>MNNDVAIENTVTGDSMAPSRTVAGASSDTSALINVSGWEIVKADFMNLNKLWLKVPMAAELESQVQIRTTESALFKQVSSNKYCDFSFVLNLQVNFTIYLAWATTFDRCYSETKIS</sequence>
<evidence type="ECO:0000313" key="2">
    <source>
        <dbReference type="Proteomes" id="UP000708208"/>
    </source>
</evidence>
<dbReference type="EMBL" id="CAJVCH010569957">
    <property type="protein sequence ID" value="CAG7833623.1"/>
    <property type="molecule type" value="Genomic_DNA"/>
</dbReference>